<organism evidence="1 2">
    <name type="scientific">Desulfallas thermosapovorans DSM 6562</name>
    <dbReference type="NCBI Taxonomy" id="1121431"/>
    <lineage>
        <taxon>Bacteria</taxon>
        <taxon>Bacillati</taxon>
        <taxon>Bacillota</taxon>
        <taxon>Clostridia</taxon>
        <taxon>Eubacteriales</taxon>
        <taxon>Desulfallaceae</taxon>
        <taxon>Desulfallas</taxon>
    </lineage>
</organism>
<reference evidence="1 2" key="1">
    <citation type="submission" date="2019-07" db="EMBL/GenBank/DDBJ databases">
        <title>Genomic Encyclopedia of Type Strains, Phase I: the one thousand microbial genomes (KMG-I) project.</title>
        <authorList>
            <person name="Kyrpides N."/>
        </authorList>
    </citation>
    <scope>NUCLEOTIDE SEQUENCE [LARGE SCALE GENOMIC DNA]</scope>
    <source>
        <strain evidence="1 2">DSM 6562</strain>
    </source>
</reference>
<keyword evidence="2" id="KW-1185">Reference proteome</keyword>
<dbReference type="Gene3D" id="3.40.630.190">
    <property type="entry name" value="LCP protein"/>
    <property type="match status" value="1"/>
</dbReference>
<evidence type="ECO:0000313" key="2">
    <source>
        <dbReference type="Proteomes" id="UP000323166"/>
    </source>
</evidence>
<comment type="caution">
    <text evidence="1">The sequence shown here is derived from an EMBL/GenBank/DDBJ whole genome shotgun (WGS) entry which is preliminary data.</text>
</comment>
<name>A0A5S4ZPG6_9FIRM</name>
<gene>
    <name evidence="1" type="ORF">LX24_02166</name>
</gene>
<accession>A0A5S4ZPG6</accession>
<dbReference type="RefSeq" id="WP_166512158.1">
    <property type="nucleotide sequence ID" value="NZ_VNHM01000012.1"/>
</dbReference>
<protein>
    <submittedName>
        <fullName evidence="1">LytR family transcriptional attenuator</fullName>
    </submittedName>
</protein>
<dbReference type="AlphaFoldDB" id="A0A5S4ZPG6"/>
<dbReference type="EMBL" id="VNHM01000012">
    <property type="protein sequence ID" value="TYO94699.1"/>
    <property type="molecule type" value="Genomic_DNA"/>
</dbReference>
<proteinExistence type="predicted"/>
<dbReference type="Proteomes" id="UP000323166">
    <property type="component" value="Unassembled WGS sequence"/>
</dbReference>
<evidence type="ECO:0000313" key="1">
    <source>
        <dbReference type="EMBL" id="TYO94699.1"/>
    </source>
</evidence>
<sequence>MQPIKALAVMLFVLLCVNTSKPGSALARQDNDETPESVIIFWTDGTRLKAVNLTFSLNRDGPIGIISVPVYTWLDSRQSTTVAEYYLKHGPQKLIRRMETLFGSSITAYIIIDQKALVNVSNVIGPIYMAGRHTTLMDVFEGNYVDGPVNLQDEIRQLAGALLTPAVLIKVPEIIWVFCKEVDSNITPQHLAAFYRVIRHRGPDVLQKKAVPGQDCVIENRKYRRVSPGTWQQTLMDVTS</sequence>